<keyword evidence="5" id="KW-0442">Lipid degradation</keyword>
<dbReference type="PROSITE" id="PS00118">
    <property type="entry name" value="PA2_HIS"/>
    <property type="match status" value="1"/>
</dbReference>
<dbReference type="Pfam" id="PF05826">
    <property type="entry name" value="Phospholip_A2_2"/>
    <property type="match status" value="1"/>
</dbReference>
<evidence type="ECO:0000256" key="8">
    <source>
        <dbReference type="SAM" id="MobiDB-lite"/>
    </source>
</evidence>
<reference evidence="11" key="1">
    <citation type="journal article" date="2014" name="BMC Genomics">
        <title>Characterizing the developmental transcriptome of the oriental fruit fly, Bactrocera dorsalis (Diptera: Tephritidae) through comparative genomic analysis with Drosophila melanogaster utilizing modENCODE datasets.</title>
        <authorList>
            <person name="Geib S.M."/>
            <person name="Calla B."/>
            <person name="Hall B."/>
            <person name="Hou S."/>
            <person name="Manoukis N.C."/>
        </authorList>
    </citation>
    <scope>NUCLEOTIDE SEQUENCE</scope>
    <source>
        <strain evidence="11">Punador</strain>
    </source>
</reference>
<evidence type="ECO:0000313" key="12">
    <source>
        <dbReference type="Proteomes" id="UP001652620"/>
    </source>
</evidence>
<feature type="region of interest" description="Disordered" evidence="8">
    <location>
        <begin position="61"/>
        <end position="88"/>
    </location>
</feature>
<comment type="cofactor">
    <cofactor evidence="1">
        <name>Ca(2+)</name>
        <dbReference type="ChEBI" id="CHEBI:29108"/>
    </cofactor>
</comment>
<feature type="chain" id="PRO_5007369186" description="phospholipase A2" evidence="9">
    <location>
        <begin position="26"/>
        <end position="307"/>
    </location>
</feature>
<feature type="signal peptide" evidence="9">
    <location>
        <begin position="1"/>
        <end position="25"/>
    </location>
</feature>
<dbReference type="PANTHER" id="PTHR12253">
    <property type="entry name" value="RH14732P"/>
    <property type="match status" value="1"/>
</dbReference>
<accession>A0A034W318</accession>
<dbReference type="CTD" id="31747"/>
<sequence length="307" mass="35157">MKKYHKLCLYVVFLLLSCWSSQTWSAYLPVNEELNLNQLQGLQKQQSQRYLYTQLPADQRQISNKGEKRSAGETTATADTSNAAIPARYSDTDEDTAAASGNWQLLPHGSYDKNDDVVAGNAPTHAVAWSDRAYENSYVYDAFDSDGDTEFDNVETGEELTNAQSVLSRKRRGFDDWLIAPHTRWCGRGNNANNNYNQLGGASDADRCCRRHDHCPVFISAFSNRYEIFNYRPYTLSHCSCDRRFRACLKMNNDEPSNTIGQLFFNMVPSQCFILRNEKHCLERDAKGNCVKETTRKHAYVRENEKY</sequence>
<dbReference type="GO" id="GO:0005576">
    <property type="term" value="C:extracellular region"/>
    <property type="evidence" value="ECO:0007669"/>
    <property type="project" value="UniProtKB-SubCell"/>
</dbReference>
<dbReference type="InterPro" id="IPR033113">
    <property type="entry name" value="PLA2_histidine"/>
</dbReference>
<dbReference type="InterPro" id="IPR036444">
    <property type="entry name" value="PLipase_A2_dom_sf"/>
</dbReference>
<dbReference type="GO" id="GO:0016042">
    <property type="term" value="P:lipid catabolic process"/>
    <property type="evidence" value="ECO:0007669"/>
    <property type="project" value="UniProtKB-KW"/>
</dbReference>
<evidence type="ECO:0000256" key="6">
    <source>
        <dbReference type="ARBA" id="ARBA00023098"/>
    </source>
</evidence>
<feature type="compositionally biased region" description="Polar residues" evidence="8">
    <location>
        <begin position="72"/>
        <end position="83"/>
    </location>
</feature>
<dbReference type="EC" id="3.1.1.4" evidence="3"/>
<protein>
    <recommendedName>
        <fullName evidence="3">phospholipase A2</fullName>
        <ecNumber evidence="3">3.1.1.4</ecNumber>
    </recommendedName>
    <alternativeName>
        <fullName evidence="7">Phosphatidylcholine 2-acylhydrolase</fullName>
    </alternativeName>
</protein>
<evidence type="ECO:0000256" key="4">
    <source>
        <dbReference type="ARBA" id="ARBA00022525"/>
    </source>
</evidence>
<keyword evidence="4" id="KW-0964">Secreted</keyword>
<dbReference type="Proteomes" id="UP001652620">
    <property type="component" value="Chromosome 4"/>
</dbReference>
<dbReference type="EMBL" id="GAKP01010783">
    <property type="protein sequence ID" value="JAC48169.1"/>
    <property type="molecule type" value="Transcribed_RNA"/>
</dbReference>
<dbReference type="EMBL" id="GAKP01010784">
    <property type="protein sequence ID" value="JAC48168.1"/>
    <property type="molecule type" value="Transcribed_RNA"/>
</dbReference>
<evidence type="ECO:0000256" key="3">
    <source>
        <dbReference type="ARBA" id="ARBA00013278"/>
    </source>
</evidence>
<dbReference type="InterPro" id="IPR016090">
    <property type="entry name" value="PLA2-like_dom"/>
</dbReference>
<dbReference type="GO" id="GO:0004623">
    <property type="term" value="F:phospholipase A2 activity"/>
    <property type="evidence" value="ECO:0007669"/>
    <property type="project" value="UniProtKB-EC"/>
</dbReference>
<name>A0A034W318_BACDO</name>
<dbReference type="OrthoDB" id="6075074at2759"/>
<evidence type="ECO:0000313" key="13">
    <source>
        <dbReference type="RefSeq" id="XP_011211899.1"/>
    </source>
</evidence>
<keyword evidence="9" id="KW-0732">Signal</keyword>
<comment type="subcellular location">
    <subcellularLocation>
        <location evidence="2">Secreted</location>
    </subcellularLocation>
</comment>
<evidence type="ECO:0000256" key="5">
    <source>
        <dbReference type="ARBA" id="ARBA00022963"/>
    </source>
</evidence>
<dbReference type="AlphaFoldDB" id="A0A034W318"/>
<keyword evidence="12" id="KW-1185">Reference proteome</keyword>
<evidence type="ECO:0000313" key="11">
    <source>
        <dbReference type="EMBL" id="JAC48168.1"/>
    </source>
</evidence>
<dbReference type="SUPFAM" id="SSF48619">
    <property type="entry name" value="Phospholipase A2, PLA2"/>
    <property type="match status" value="1"/>
</dbReference>
<dbReference type="Gene3D" id="1.20.90.10">
    <property type="entry name" value="Phospholipase A2 domain"/>
    <property type="match status" value="1"/>
</dbReference>
<evidence type="ECO:0000259" key="10">
    <source>
        <dbReference type="Pfam" id="PF05826"/>
    </source>
</evidence>
<dbReference type="GO" id="GO:0006644">
    <property type="term" value="P:phospholipid metabolic process"/>
    <property type="evidence" value="ECO:0007669"/>
    <property type="project" value="InterPro"/>
</dbReference>
<evidence type="ECO:0000256" key="1">
    <source>
        <dbReference type="ARBA" id="ARBA00001913"/>
    </source>
</evidence>
<gene>
    <name evidence="11" type="primary">PA22</name>
    <name evidence="13" type="synonym">LOC105232034</name>
</gene>
<organism evidence="11">
    <name type="scientific">Bactrocera dorsalis</name>
    <name type="common">Oriental fruit fly</name>
    <name type="synonym">Dacus dorsalis</name>
    <dbReference type="NCBI Taxonomy" id="27457"/>
    <lineage>
        <taxon>Eukaryota</taxon>
        <taxon>Metazoa</taxon>
        <taxon>Ecdysozoa</taxon>
        <taxon>Arthropoda</taxon>
        <taxon>Hexapoda</taxon>
        <taxon>Insecta</taxon>
        <taxon>Pterygota</taxon>
        <taxon>Neoptera</taxon>
        <taxon>Endopterygota</taxon>
        <taxon>Diptera</taxon>
        <taxon>Brachycera</taxon>
        <taxon>Muscomorpha</taxon>
        <taxon>Tephritoidea</taxon>
        <taxon>Tephritidae</taxon>
        <taxon>Bactrocera</taxon>
        <taxon>Bactrocera</taxon>
    </lineage>
</organism>
<evidence type="ECO:0000256" key="9">
    <source>
        <dbReference type="SAM" id="SignalP"/>
    </source>
</evidence>
<feature type="domain" description="Phospholipase A2-like central" evidence="10">
    <location>
        <begin position="179"/>
        <end position="274"/>
    </location>
</feature>
<dbReference type="GO" id="GO:0050482">
    <property type="term" value="P:arachidonate secretion"/>
    <property type="evidence" value="ECO:0007669"/>
    <property type="project" value="InterPro"/>
</dbReference>
<evidence type="ECO:0000256" key="7">
    <source>
        <dbReference type="ARBA" id="ARBA00029903"/>
    </source>
</evidence>
<dbReference type="KEGG" id="bdr:105232034"/>
<dbReference type="RefSeq" id="XP_011211899.1">
    <property type="nucleotide sequence ID" value="XM_011213597.3"/>
</dbReference>
<proteinExistence type="predicted"/>
<keyword evidence="6" id="KW-0443">Lipid metabolism</keyword>
<evidence type="ECO:0000256" key="2">
    <source>
        <dbReference type="ARBA" id="ARBA00004613"/>
    </source>
</evidence>
<dbReference type="GeneID" id="105232034"/>
<reference evidence="13" key="2">
    <citation type="submission" date="2025-04" db="UniProtKB">
        <authorList>
            <consortium name="RefSeq"/>
        </authorList>
    </citation>
    <scope>IDENTIFICATION</scope>
    <source>
        <strain evidence="13">Punador</strain>
    </source>
</reference>
<dbReference type="PROSITE" id="PS51257">
    <property type="entry name" value="PROKAR_LIPOPROTEIN"/>
    <property type="match status" value="1"/>
</dbReference>